<proteinExistence type="predicted"/>
<comment type="caution">
    <text evidence="2">The sequence shown here is derived from an EMBL/GenBank/DDBJ whole genome shotgun (WGS) entry which is preliminary data.</text>
</comment>
<dbReference type="InterPro" id="IPR037284">
    <property type="entry name" value="SUF_FeS_clus_asmbl_SufBD_sf"/>
</dbReference>
<protein>
    <submittedName>
        <fullName evidence="2">SufD family Fe-S cluster assembly protein</fullName>
    </submittedName>
</protein>
<reference evidence="2 3" key="1">
    <citation type="submission" date="2019-08" db="EMBL/GenBank/DDBJ databases">
        <title>In-depth cultivation of the pig gut microbiome towards novel bacterial diversity and tailored functional studies.</title>
        <authorList>
            <person name="Wylensek D."/>
            <person name="Hitch T.C.A."/>
            <person name="Clavel T."/>
        </authorList>
    </citation>
    <scope>NUCLEOTIDE SEQUENCE [LARGE SCALE GENOMIC DNA]</scope>
    <source>
        <strain evidence="2 3">Oil+RF-744-GAM-WT-6</strain>
    </source>
</reference>
<sequence>MTPIRVNQDIQLSDGYHEYEIDTDRSLELTFSASGNVQVFVRIIHCGPLRIRTFNARDSKVSYLFWNDMKEPLNCDESHEVMGDAEVTVAYGECNEAASKRKTYMTLRENGAHGKVSSASLVRADKNYSMEVVNFAPHTLGNIENYAVVLKGGKLMIDAIGKIVKGAKASESHQTSRALAFEEGQNAEILPELLIDENDVQASHAMSMGRVDDDQLYYLMSRGLTMQQCTSLISTGYLMPITDVIDQEELRNTLRKELEGKISSLC</sequence>
<dbReference type="Proteomes" id="UP000461880">
    <property type="component" value="Unassembled WGS sequence"/>
</dbReference>
<dbReference type="SUPFAM" id="SSF101960">
    <property type="entry name" value="Stabilizer of iron transporter SufD"/>
    <property type="match status" value="1"/>
</dbReference>
<dbReference type="RefSeq" id="WP_154501995.1">
    <property type="nucleotide sequence ID" value="NZ_VUMN01000001.1"/>
</dbReference>
<dbReference type="PANTHER" id="PTHR43575:SF1">
    <property type="entry name" value="PROTEIN ABCI7, CHLOROPLASTIC"/>
    <property type="match status" value="1"/>
</dbReference>
<dbReference type="AlphaFoldDB" id="A0A7X2TEA8"/>
<dbReference type="InterPro" id="IPR000825">
    <property type="entry name" value="SUF_FeS_clus_asmbl_SufBD_core"/>
</dbReference>
<dbReference type="PANTHER" id="PTHR43575">
    <property type="entry name" value="PROTEIN ABCI7, CHLOROPLASTIC"/>
    <property type="match status" value="1"/>
</dbReference>
<dbReference type="InterPro" id="IPR055346">
    <property type="entry name" value="Fe-S_cluster_assembly_SufBD"/>
</dbReference>
<name>A0A7X2TEA8_9FIRM</name>
<feature type="domain" description="SUF system FeS cluster assembly SufBD core" evidence="1">
    <location>
        <begin position="79"/>
        <end position="236"/>
    </location>
</feature>
<evidence type="ECO:0000313" key="2">
    <source>
        <dbReference type="EMBL" id="MSS57332.1"/>
    </source>
</evidence>
<keyword evidence="3" id="KW-1185">Reference proteome</keyword>
<organism evidence="2 3">
    <name type="scientific">Stecheria intestinalis</name>
    <dbReference type="NCBI Taxonomy" id="2606630"/>
    <lineage>
        <taxon>Bacteria</taxon>
        <taxon>Bacillati</taxon>
        <taxon>Bacillota</taxon>
        <taxon>Erysipelotrichia</taxon>
        <taxon>Erysipelotrichales</taxon>
        <taxon>Erysipelotrichaceae</taxon>
        <taxon>Stecheria</taxon>
    </lineage>
</organism>
<evidence type="ECO:0000313" key="3">
    <source>
        <dbReference type="Proteomes" id="UP000461880"/>
    </source>
</evidence>
<gene>
    <name evidence="2" type="ORF">FYJ51_00200</name>
</gene>
<evidence type="ECO:0000259" key="1">
    <source>
        <dbReference type="Pfam" id="PF01458"/>
    </source>
</evidence>
<dbReference type="EMBL" id="VUMN01000001">
    <property type="protein sequence ID" value="MSS57332.1"/>
    <property type="molecule type" value="Genomic_DNA"/>
</dbReference>
<dbReference type="GO" id="GO:0016226">
    <property type="term" value="P:iron-sulfur cluster assembly"/>
    <property type="evidence" value="ECO:0007669"/>
    <property type="project" value="InterPro"/>
</dbReference>
<dbReference type="Pfam" id="PF01458">
    <property type="entry name" value="SUFBD_core"/>
    <property type="match status" value="1"/>
</dbReference>
<accession>A0A7X2TEA8</accession>